<keyword evidence="9" id="KW-0030">Aminoacyl-tRNA synthetase</keyword>
<evidence type="ECO:0000259" key="13">
    <source>
        <dbReference type="PROSITE" id="PS50862"/>
    </source>
</evidence>
<dbReference type="InterPro" id="IPR004365">
    <property type="entry name" value="NA-bd_OB_tRNA"/>
</dbReference>
<comment type="subcellular location">
    <subcellularLocation>
        <location evidence="1">Plastid</location>
        <location evidence="1">Chloroplast</location>
    </subcellularLocation>
</comment>
<keyword evidence="8" id="KW-0067">ATP-binding</keyword>
<comment type="catalytic activity">
    <reaction evidence="11 12">
        <text>tRNA(Lys) + L-lysine + ATP = L-lysyl-tRNA(Lys) + AMP + diphosphate</text>
        <dbReference type="Rhea" id="RHEA:20792"/>
        <dbReference type="Rhea" id="RHEA-COMP:9696"/>
        <dbReference type="Rhea" id="RHEA-COMP:9697"/>
        <dbReference type="ChEBI" id="CHEBI:30616"/>
        <dbReference type="ChEBI" id="CHEBI:32551"/>
        <dbReference type="ChEBI" id="CHEBI:33019"/>
        <dbReference type="ChEBI" id="CHEBI:78442"/>
        <dbReference type="ChEBI" id="CHEBI:78529"/>
        <dbReference type="ChEBI" id="CHEBI:456215"/>
        <dbReference type="EC" id="6.1.1.6"/>
    </reaction>
</comment>
<dbReference type="InterPro" id="IPR004364">
    <property type="entry name" value="Aa-tRNA-synt_II"/>
</dbReference>
<dbReference type="GO" id="GO:0009507">
    <property type="term" value="C:chloroplast"/>
    <property type="evidence" value="ECO:0007669"/>
    <property type="project" value="UniProtKB-SubCell"/>
</dbReference>
<evidence type="ECO:0000313" key="15">
    <source>
        <dbReference type="Proteomes" id="UP000218209"/>
    </source>
</evidence>
<dbReference type="NCBIfam" id="TIGR00499">
    <property type="entry name" value="lysS_bact"/>
    <property type="match status" value="1"/>
</dbReference>
<evidence type="ECO:0000256" key="9">
    <source>
        <dbReference type="ARBA" id="ARBA00023146"/>
    </source>
</evidence>
<dbReference type="EMBL" id="KV919251">
    <property type="protein sequence ID" value="OSX70477.1"/>
    <property type="molecule type" value="Genomic_DNA"/>
</dbReference>
<accession>A0A1X6NPF9</accession>
<evidence type="ECO:0000256" key="8">
    <source>
        <dbReference type="ARBA" id="ARBA00022840"/>
    </source>
</evidence>
<dbReference type="Gene3D" id="3.30.930.10">
    <property type="entry name" value="Bira Bifunctional Protein, Domain 2"/>
    <property type="match status" value="1"/>
</dbReference>
<proteinExistence type="inferred from homology"/>
<dbReference type="AlphaFoldDB" id="A0A1X6NPF9"/>
<dbReference type="Pfam" id="PF00152">
    <property type="entry name" value="tRNA-synt_2"/>
    <property type="match status" value="1"/>
</dbReference>
<dbReference type="GO" id="GO:0005524">
    <property type="term" value="F:ATP binding"/>
    <property type="evidence" value="ECO:0007669"/>
    <property type="project" value="UniProtKB-KW"/>
</dbReference>
<evidence type="ECO:0000256" key="7">
    <source>
        <dbReference type="ARBA" id="ARBA00022741"/>
    </source>
</evidence>
<reference evidence="14 15" key="1">
    <citation type="submission" date="2017-03" db="EMBL/GenBank/DDBJ databases">
        <title>WGS assembly of Porphyra umbilicalis.</title>
        <authorList>
            <person name="Brawley S.H."/>
            <person name="Blouin N.A."/>
            <person name="Ficko-Blean E."/>
            <person name="Wheeler G.L."/>
            <person name="Lohr M."/>
            <person name="Goodson H.V."/>
            <person name="Jenkins J.W."/>
            <person name="Blaby-Haas C.E."/>
            <person name="Helliwell K.E."/>
            <person name="Chan C."/>
            <person name="Marriage T."/>
            <person name="Bhattacharya D."/>
            <person name="Klein A.S."/>
            <person name="Badis Y."/>
            <person name="Brodie J."/>
            <person name="Cao Y."/>
            <person name="Collen J."/>
            <person name="Dittami S.M."/>
            <person name="Gachon C.M."/>
            <person name="Green B.R."/>
            <person name="Karpowicz S."/>
            <person name="Kim J.W."/>
            <person name="Kudahl U."/>
            <person name="Lin S."/>
            <person name="Michel G."/>
            <person name="Mittag M."/>
            <person name="Olson B.J."/>
            <person name="Pangilinan J."/>
            <person name="Peng Y."/>
            <person name="Qiu H."/>
            <person name="Shu S."/>
            <person name="Singer J.T."/>
            <person name="Smith A.G."/>
            <person name="Sprecher B.N."/>
            <person name="Wagner V."/>
            <person name="Wang W."/>
            <person name="Wang Z.-Y."/>
            <person name="Yan J."/>
            <person name="Yarish C."/>
            <person name="Zoeuner-Riek S."/>
            <person name="Zhuang Y."/>
            <person name="Zou Y."/>
            <person name="Lindquist E.A."/>
            <person name="Grimwood J."/>
            <person name="Barry K."/>
            <person name="Rokhsar D.S."/>
            <person name="Schmutz J."/>
            <person name="Stiller J.W."/>
            <person name="Grossman A.R."/>
            <person name="Prochnik S.E."/>
        </authorList>
    </citation>
    <scope>NUCLEOTIDE SEQUENCE [LARGE SCALE GENOMIC DNA]</scope>
    <source>
        <strain evidence="14">4086291</strain>
    </source>
</reference>
<keyword evidence="5" id="KW-0934">Plastid</keyword>
<dbReference type="HAMAP" id="MF_00252">
    <property type="entry name" value="Lys_tRNA_synth_class2"/>
    <property type="match status" value="1"/>
</dbReference>
<dbReference type="CDD" id="cd00775">
    <property type="entry name" value="LysRS_core"/>
    <property type="match status" value="1"/>
</dbReference>
<dbReference type="InterPro" id="IPR044136">
    <property type="entry name" value="Lys-tRNA-ligase_II_N"/>
</dbReference>
<dbReference type="InterPro" id="IPR018149">
    <property type="entry name" value="Lys-tRNA-synth_II_C"/>
</dbReference>
<dbReference type="EC" id="6.1.1.6" evidence="2 12"/>
<evidence type="ECO:0000256" key="2">
    <source>
        <dbReference type="ARBA" id="ARBA00013166"/>
    </source>
</evidence>
<dbReference type="NCBIfam" id="NF001756">
    <property type="entry name" value="PRK00484.1"/>
    <property type="match status" value="1"/>
</dbReference>
<dbReference type="InterPro" id="IPR045864">
    <property type="entry name" value="aa-tRNA-synth_II/BPL/LPL"/>
</dbReference>
<dbReference type="PRINTS" id="PR00982">
    <property type="entry name" value="TRNASYNTHLYS"/>
</dbReference>
<dbReference type="Proteomes" id="UP000218209">
    <property type="component" value="Unassembled WGS sequence"/>
</dbReference>
<evidence type="ECO:0000256" key="4">
    <source>
        <dbReference type="ARBA" id="ARBA00022598"/>
    </source>
</evidence>
<dbReference type="GO" id="GO:0004824">
    <property type="term" value="F:lysine-tRNA ligase activity"/>
    <property type="evidence" value="ECO:0007669"/>
    <property type="project" value="UniProtKB-EC"/>
</dbReference>
<evidence type="ECO:0000256" key="1">
    <source>
        <dbReference type="ARBA" id="ARBA00004229"/>
    </source>
</evidence>
<dbReference type="GO" id="GO:0006430">
    <property type="term" value="P:lysyl-tRNA aminoacylation"/>
    <property type="evidence" value="ECO:0007669"/>
    <property type="project" value="InterPro"/>
</dbReference>
<keyword evidence="3" id="KW-0150">Chloroplast</keyword>
<dbReference type="GO" id="GO:0005829">
    <property type="term" value="C:cytosol"/>
    <property type="evidence" value="ECO:0007669"/>
    <property type="project" value="TreeGrafter"/>
</dbReference>
<sequence length="484" mass="52195">MRADGVEPFAYAYDAADTTAELHAAFDDALEAGGEDPAARPLSLAGRVLLRRVFGKLAFFTLADETGTVQLYLEKQSVDGAMGDGAFARLKKWTDVGDILGVTGIAKKSDKGELSVKVATWVMLTKALLPLPDKFHGLADVEKRYRARHVDLIVTPGVRDVFRKRALMTSAIRRFLDERGFLEMETPSLNAEPGGAEARPFETYHNALERQLTLRIATELHLKRLVVGGFERVYELGRVYRNEGISTRHNPEFTSIEVYQAYADYTAAMVLTEELVAAAANAVCGSTTVQYQGEELVLGAPFRRVPMHTLVSEAVGVDTRAADATAESVAAAAVAAGVGADKVDGLCTVGEVVNVAFEELVEATLRQPTFVTDYPVEVSPLAKPHRSAAGLVERFELFVVGRELANAFSELTDPVEQRARFVGQAAKKAAGDPEACGVDEDFLGALETGLPPTAGLGIGVDRLVMLLTDAPSIRDVIAFPVLRD</sequence>
<gene>
    <name evidence="14" type="ORF">BU14_0745s0005</name>
</gene>
<evidence type="ECO:0000256" key="6">
    <source>
        <dbReference type="ARBA" id="ARBA00022723"/>
    </source>
</evidence>
<dbReference type="GO" id="GO:0000049">
    <property type="term" value="F:tRNA binding"/>
    <property type="evidence" value="ECO:0007669"/>
    <property type="project" value="TreeGrafter"/>
</dbReference>
<dbReference type="GO" id="GO:0046872">
    <property type="term" value="F:metal ion binding"/>
    <property type="evidence" value="ECO:0007669"/>
    <property type="project" value="UniProtKB-KW"/>
</dbReference>
<dbReference type="InterPro" id="IPR002313">
    <property type="entry name" value="Lys-tRNA-ligase_II"/>
</dbReference>
<dbReference type="InterPro" id="IPR006195">
    <property type="entry name" value="aa-tRNA-synth_II"/>
</dbReference>
<dbReference type="Pfam" id="PF01336">
    <property type="entry name" value="tRNA_anti-codon"/>
    <property type="match status" value="1"/>
</dbReference>
<dbReference type="PANTHER" id="PTHR42918">
    <property type="entry name" value="LYSYL-TRNA SYNTHETASE"/>
    <property type="match status" value="1"/>
</dbReference>
<protein>
    <recommendedName>
        <fullName evidence="2 12">Lysine--tRNA ligase</fullName>
        <ecNumber evidence="2 12">6.1.1.6</ecNumber>
    </recommendedName>
    <alternativeName>
        <fullName evidence="10 12">Lysyl-tRNA synthetase</fullName>
    </alternativeName>
</protein>
<keyword evidence="15" id="KW-1185">Reference proteome</keyword>
<dbReference type="InterPro" id="IPR012340">
    <property type="entry name" value="NA-bd_OB-fold"/>
</dbReference>
<evidence type="ECO:0000313" key="14">
    <source>
        <dbReference type="EMBL" id="OSX70477.1"/>
    </source>
</evidence>
<evidence type="ECO:0000256" key="10">
    <source>
        <dbReference type="ARBA" id="ARBA00030563"/>
    </source>
</evidence>
<dbReference type="OrthoDB" id="21243at2759"/>
<keyword evidence="7" id="KW-0547">Nucleotide-binding</keyword>
<dbReference type="SUPFAM" id="SSF55681">
    <property type="entry name" value="Class II aaRS and biotin synthetases"/>
    <property type="match status" value="1"/>
</dbReference>
<dbReference type="PROSITE" id="PS50862">
    <property type="entry name" value="AA_TRNA_LIGASE_II"/>
    <property type="match status" value="1"/>
</dbReference>
<evidence type="ECO:0000256" key="11">
    <source>
        <dbReference type="ARBA" id="ARBA00048573"/>
    </source>
</evidence>
<dbReference type="CDD" id="cd04322">
    <property type="entry name" value="LysRS_N"/>
    <property type="match status" value="1"/>
</dbReference>
<feature type="domain" description="Aminoacyl-transfer RNA synthetases class-II family profile" evidence="13">
    <location>
        <begin position="168"/>
        <end position="480"/>
    </location>
</feature>
<dbReference type="SUPFAM" id="SSF50249">
    <property type="entry name" value="Nucleic acid-binding proteins"/>
    <property type="match status" value="1"/>
</dbReference>
<evidence type="ECO:0000256" key="3">
    <source>
        <dbReference type="ARBA" id="ARBA00022528"/>
    </source>
</evidence>
<keyword evidence="4" id="KW-0436">Ligase</keyword>
<name>A0A1X6NPF9_PORUM</name>
<evidence type="ECO:0000256" key="12">
    <source>
        <dbReference type="RuleBase" id="RU003748"/>
    </source>
</evidence>
<dbReference type="Gene3D" id="2.40.50.140">
    <property type="entry name" value="Nucleic acid-binding proteins"/>
    <property type="match status" value="1"/>
</dbReference>
<keyword evidence="6" id="KW-0479">Metal-binding</keyword>
<evidence type="ECO:0000256" key="5">
    <source>
        <dbReference type="ARBA" id="ARBA00022640"/>
    </source>
</evidence>
<dbReference type="PANTHER" id="PTHR42918:SF15">
    <property type="entry name" value="LYSINE--TRNA LIGASE, CHLOROPLASTIC_MITOCHONDRIAL"/>
    <property type="match status" value="1"/>
</dbReference>
<organism evidence="14 15">
    <name type="scientific">Porphyra umbilicalis</name>
    <name type="common">Purple laver</name>
    <name type="synonym">Red alga</name>
    <dbReference type="NCBI Taxonomy" id="2786"/>
    <lineage>
        <taxon>Eukaryota</taxon>
        <taxon>Rhodophyta</taxon>
        <taxon>Bangiophyceae</taxon>
        <taxon>Bangiales</taxon>
        <taxon>Bangiaceae</taxon>
        <taxon>Porphyra</taxon>
    </lineage>
</organism>